<comment type="similarity">
    <text evidence="1">Belongs to the sigma-70 factor family. ECF subfamily.</text>
</comment>
<keyword evidence="8" id="KW-1185">Reference proteome</keyword>
<proteinExistence type="inferred from homology"/>
<keyword evidence="4" id="KW-0804">Transcription</keyword>
<feature type="domain" description="RNA polymerase sigma factor 70 region 4 type 2" evidence="5">
    <location>
        <begin position="97"/>
        <end position="149"/>
    </location>
</feature>
<name>A0ABQ4PZV8_9BURK</name>
<dbReference type="RefSeq" id="WP_220806513.1">
    <property type="nucleotide sequence ID" value="NZ_BPMK01000001.1"/>
</dbReference>
<dbReference type="EMBL" id="BPMK01000001">
    <property type="protein sequence ID" value="GIZ50351.1"/>
    <property type="molecule type" value="Genomic_DNA"/>
</dbReference>
<organism evidence="7 8">
    <name type="scientific">Noviherbaspirillum aridicola</name>
    <dbReference type="NCBI Taxonomy" id="2849687"/>
    <lineage>
        <taxon>Bacteria</taxon>
        <taxon>Pseudomonadati</taxon>
        <taxon>Pseudomonadota</taxon>
        <taxon>Betaproteobacteria</taxon>
        <taxon>Burkholderiales</taxon>
        <taxon>Oxalobacteraceae</taxon>
        <taxon>Noviherbaspirillum</taxon>
    </lineage>
</organism>
<dbReference type="InterPro" id="IPR014284">
    <property type="entry name" value="RNA_pol_sigma-70_dom"/>
</dbReference>
<dbReference type="CDD" id="cd06171">
    <property type="entry name" value="Sigma70_r4"/>
    <property type="match status" value="1"/>
</dbReference>
<dbReference type="Gene3D" id="1.10.10.10">
    <property type="entry name" value="Winged helix-like DNA-binding domain superfamily/Winged helix DNA-binding domain"/>
    <property type="match status" value="1"/>
</dbReference>
<dbReference type="SUPFAM" id="SSF88946">
    <property type="entry name" value="Sigma2 domain of RNA polymerase sigma factors"/>
    <property type="match status" value="1"/>
</dbReference>
<dbReference type="InterPro" id="IPR013249">
    <property type="entry name" value="RNA_pol_sigma70_r4_t2"/>
</dbReference>
<dbReference type="Gene3D" id="1.10.1740.10">
    <property type="match status" value="1"/>
</dbReference>
<dbReference type="InterPro" id="IPR039425">
    <property type="entry name" value="RNA_pol_sigma-70-like"/>
</dbReference>
<reference evidence="7 8" key="1">
    <citation type="journal article" date="2022" name="Int. J. Syst. Evol. Microbiol.">
        <title>Noviherbaspirillum aridicola sp. nov., isolated from an arid soil in Pakistan.</title>
        <authorList>
            <person name="Khan I.U."/>
            <person name="Saqib M."/>
            <person name="Amin A."/>
            <person name="Hussain F."/>
            <person name="Li L."/>
            <person name="Liu Y.H."/>
            <person name="Fang B.Z."/>
            <person name="Ahmed I."/>
            <person name="Li W.J."/>
        </authorList>
    </citation>
    <scope>NUCLEOTIDE SEQUENCE [LARGE SCALE GENOMIC DNA]</scope>
    <source>
        <strain evidence="7 8">NCCP-691</strain>
    </source>
</reference>
<keyword evidence="3" id="KW-0731">Sigma factor</keyword>
<protein>
    <submittedName>
        <fullName evidence="7">RNA polymerase sigma factor</fullName>
    </submittedName>
</protein>
<dbReference type="PANTHER" id="PTHR43133">
    <property type="entry name" value="RNA POLYMERASE ECF-TYPE SIGMA FACTO"/>
    <property type="match status" value="1"/>
</dbReference>
<evidence type="ECO:0000259" key="6">
    <source>
        <dbReference type="Pfam" id="PF22029"/>
    </source>
</evidence>
<dbReference type="InterPro" id="IPR036388">
    <property type="entry name" value="WH-like_DNA-bd_sf"/>
</dbReference>
<dbReference type="Pfam" id="PF08281">
    <property type="entry name" value="Sigma70_r4_2"/>
    <property type="match status" value="1"/>
</dbReference>
<evidence type="ECO:0000256" key="1">
    <source>
        <dbReference type="ARBA" id="ARBA00010641"/>
    </source>
</evidence>
<evidence type="ECO:0000256" key="3">
    <source>
        <dbReference type="ARBA" id="ARBA00023082"/>
    </source>
</evidence>
<comment type="caution">
    <text evidence="7">The sequence shown here is derived from an EMBL/GenBank/DDBJ whole genome shotgun (WGS) entry which is preliminary data.</text>
</comment>
<keyword evidence="2" id="KW-0805">Transcription regulation</keyword>
<dbReference type="InterPro" id="IPR013324">
    <property type="entry name" value="RNA_pol_sigma_r3/r4-like"/>
</dbReference>
<dbReference type="NCBIfam" id="TIGR02937">
    <property type="entry name" value="sigma70-ECF"/>
    <property type="match status" value="1"/>
</dbReference>
<evidence type="ECO:0000259" key="5">
    <source>
        <dbReference type="Pfam" id="PF08281"/>
    </source>
</evidence>
<accession>A0ABQ4PZV8</accession>
<dbReference type="Proteomes" id="UP000887222">
    <property type="component" value="Unassembled WGS sequence"/>
</dbReference>
<sequence length="172" mass="19224">MKEIVDHLPRLRRYARALTGDAAASEDLVQDTVERALARLDLFRPGSRLDAWLLSVMHNLFISQLRRDARLPQEDSADELADELPVRGTQTDALELRDLDRALARLPSAQREVLLLISLEEFTYEEAAHILGVPVGTVMSRLARAREKLRAILAGADTPSAPQSVMHLKVVK</sequence>
<dbReference type="Pfam" id="PF22029">
    <property type="entry name" value="PhyR_sigma2"/>
    <property type="match status" value="1"/>
</dbReference>
<gene>
    <name evidence="7" type="ORF">NCCP691_03650</name>
</gene>
<dbReference type="SUPFAM" id="SSF88659">
    <property type="entry name" value="Sigma3 and sigma4 domains of RNA polymerase sigma factors"/>
    <property type="match status" value="1"/>
</dbReference>
<dbReference type="PANTHER" id="PTHR43133:SF25">
    <property type="entry name" value="RNA POLYMERASE SIGMA FACTOR RFAY-RELATED"/>
    <property type="match status" value="1"/>
</dbReference>
<dbReference type="InterPro" id="IPR013325">
    <property type="entry name" value="RNA_pol_sigma_r2"/>
</dbReference>
<evidence type="ECO:0000256" key="2">
    <source>
        <dbReference type="ARBA" id="ARBA00023015"/>
    </source>
</evidence>
<feature type="domain" description="PhyR sigma2" evidence="6">
    <location>
        <begin position="4"/>
        <end position="58"/>
    </location>
</feature>
<dbReference type="InterPro" id="IPR053866">
    <property type="entry name" value="PhyR_sigma2"/>
</dbReference>
<evidence type="ECO:0000256" key="4">
    <source>
        <dbReference type="ARBA" id="ARBA00023163"/>
    </source>
</evidence>
<evidence type="ECO:0000313" key="8">
    <source>
        <dbReference type="Proteomes" id="UP000887222"/>
    </source>
</evidence>
<evidence type="ECO:0000313" key="7">
    <source>
        <dbReference type="EMBL" id="GIZ50351.1"/>
    </source>
</evidence>